<dbReference type="GO" id="GO:0003677">
    <property type="term" value="F:DNA binding"/>
    <property type="evidence" value="ECO:0007669"/>
    <property type="project" value="InterPro"/>
</dbReference>
<evidence type="ECO:0000259" key="5">
    <source>
        <dbReference type="SMART" id="SM00906"/>
    </source>
</evidence>
<dbReference type="OrthoDB" id="5392779at2759"/>
<dbReference type="AlphaFoldDB" id="A0A2P7YFR8"/>
<dbReference type="GO" id="GO:0008270">
    <property type="term" value="F:zinc ion binding"/>
    <property type="evidence" value="ECO:0007669"/>
    <property type="project" value="InterPro"/>
</dbReference>
<accession>A0A2P7YFR8</accession>
<dbReference type="EMBL" id="NHZQ01000445">
    <property type="protein sequence ID" value="PSK34794.1"/>
    <property type="molecule type" value="Genomic_DNA"/>
</dbReference>
<feature type="domain" description="Xylanolytic transcriptional activator regulatory" evidence="5">
    <location>
        <begin position="219"/>
        <end position="283"/>
    </location>
</feature>
<dbReference type="SMART" id="SM00906">
    <property type="entry name" value="Fungal_trans"/>
    <property type="match status" value="1"/>
</dbReference>
<dbReference type="GO" id="GO:0006351">
    <property type="term" value="P:DNA-templated transcription"/>
    <property type="evidence" value="ECO:0007669"/>
    <property type="project" value="InterPro"/>
</dbReference>
<dbReference type="InterPro" id="IPR007219">
    <property type="entry name" value="XnlR_reg_dom"/>
</dbReference>
<keyword evidence="1" id="KW-0805">Transcription regulation</keyword>
<feature type="region of interest" description="Disordered" evidence="4">
    <location>
        <begin position="512"/>
        <end position="536"/>
    </location>
</feature>
<proteinExistence type="predicted"/>
<protein>
    <recommendedName>
        <fullName evidence="5">Xylanolytic transcriptional activator regulatory domain-containing protein</fullName>
    </recommendedName>
</protein>
<evidence type="ECO:0000313" key="7">
    <source>
        <dbReference type="Proteomes" id="UP000243723"/>
    </source>
</evidence>
<keyword evidence="3" id="KW-0539">Nucleus</keyword>
<evidence type="ECO:0000256" key="4">
    <source>
        <dbReference type="SAM" id="MobiDB-lite"/>
    </source>
</evidence>
<evidence type="ECO:0000256" key="3">
    <source>
        <dbReference type="ARBA" id="ARBA00023242"/>
    </source>
</evidence>
<reference evidence="6 7" key="1">
    <citation type="submission" date="2017-05" db="EMBL/GenBank/DDBJ databases">
        <title>Draft genome sequence of Elsinoe australis.</title>
        <authorList>
            <person name="Cheng Q."/>
        </authorList>
    </citation>
    <scope>NUCLEOTIDE SEQUENCE [LARGE SCALE GENOMIC DNA]</scope>
    <source>
        <strain evidence="6 7">NL1</strain>
    </source>
</reference>
<name>A0A2P7YFR8_9PEZI</name>
<evidence type="ECO:0000313" key="6">
    <source>
        <dbReference type="EMBL" id="PSK34794.1"/>
    </source>
</evidence>
<feature type="compositionally biased region" description="Polar residues" evidence="4">
    <location>
        <begin position="516"/>
        <end position="536"/>
    </location>
</feature>
<keyword evidence="7" id="KW-1185">Reference proteome</keyword>
<dbReference type="STRING" id="40998.A0A2P7YFR8"/>
<gene>
    <name evidence="6" type="ORF">B9Z65_1377</name>
</gene>
<comment type="caution">
    <text evidence="6">The sequence shown here is derived from an EMBL/GenBank/DDBJ whole genome shotgun (WGS) entry which is preliminary data.</text>
</comment>
<keyword evidence="2" id="KW-0804">Transcription</keyword>
<dbReference type="PANTHER" id="PTHR47840">
    <property type="entry name" value="ZN(II)2CYS6 TRANSCRIPTION FACTOR (EUROFUNG)-RELATED"/>
    <property type="match status" value="1"/>
</dbReference>
<dbReference type="Proteomes" id="UP000243723">
    <property type="component" value="Unassembled WGS sequence"/>
</dbReference>
<organism evidence="6 7">
    <name type="scientific">Elsinoe australis</name>
    <dbReference type="NCBI Taxonomy" id="40998"/>
    <lineage>
        <taxon>Eukaryota</taxon>
        <taxon>Fungi</taxon>
        <taxon>Dikarya</taxon>
        <taxon>Ascomycota</taxon>
        <taxon>Pezizomycotina</taxon>
        <taxon>Dothideomycetes</taxon>
        <taxon>Dothideomycetidae</taxon>
        <taxon>Myriangiales</taxon>
        <taxon>Elsinoaceae</taxon>
        <taxon>Elsinoe</taxon>
    </lineage>
</organism>
<sequence length="596" mass="66809">MDSPDKAVYPSPPASTNLRDDLDDFFGAVAPMHDAPILTLFSSDTAPTLHPINVANDEYRATDLLKSGSTRGIDASSKRLQGLCPSLQDLQTLMTNSRYPKESWKNIFPGILPAHPEPLLACHVETLADKITSALYNDHTCFAARTYIGIALTIRHLPTAFDWSRTQLGLPPADLRSKLILSAEAALLSPSCHDGCHDKLESRLMLAKYYIETAKPFKAWQIIRQAVSQAYVLGLHKPGPSIPRLLAVWADVWQTERHLSLLLGLPSCVLDIHVRHESRIIESEGQMRLAWALGEISGCIIDRNTCPGEVVYDQTLDIDRRLQAVKAMLPAEWWTASTPVAMRPSDVQQANTLKFRFHVLLKLLHLPHFVQGMEDENYEYSRRRALSASRSLIRIYQTMRHMVQPAVPISDLMDYEVFTAALILLINLIQQPRELEALQEEDKCDWQYIFTTISELKCVAATTGCKVASQGSQVLEDLIRVHSTNEIRHRSPFTIVIPYFGRLSIKLPQCHEVPEESSNAPTDASDASPQQPSTPLVVSSSSFDYFDGSTCNTGISSAESFDFQPWQDLNTELTDLLEMDMVIDWQFPSADVDPMR</sequence>
<dbReference type="CDD" id="cd12148">
    <property type="entry name" value="fungal_TF_MHR"/>
    <property type="match status" value="1"/>
</dbReference>
<dbReference type="PANTHER" id="PTHR47840:SF1">
    <property type="entry name" value="ZN(II)2CYS6 TRANSCRIPTION FACTOR (EUROFUNG)"/>
    <property type="match status" value="1"/>
</dbReference>
<evidence type="ECO:0000256" key="2">
    <source>
        <dbReference type="ARBA" id="ARBA00023163"/>
    </source>
</evidence>
<evidence type="ECO:0000256" key="1">
    <source>
        <dbReference type="ARBA" id="ARBA00023015"/>
    </source>
</evidence>